<evidence type="ECO:0000256" key="1">
    <source>
        <dbReference type="SAM" id="Phobius"/>
    </source>
</evidence>
<feature type="transmembrane region" description="Helical" evidence="1">
    <location>
        <begin position="125"/>
        <end position="145"/>
    </location>
</feature>
<evidence type="ECO:0008006" key="4">
    <source>
        <dbReference type="Google" id="ProtNLM"/>
    </source>
</evidence>
<reference evidence="2 3" key="1">
    <citation type="submission" date="2017-05" db="EMBL/GenBank/DDBJ databases">
        <title>Biotechnological potential of actinobacteria isolated from South African environments.</title>
        <authorList>
            <person name="Le Roes-Hill M."/>
            <person name="Prins A."/>
            <person name="Durrell K.A."/>
        </authorList>
    </citation>
    <scope>NUCLEOTIDE SEQUENCE [LARGE SCALE GENOMIC DNA]</scope>
    <source>
        <strain evidence="2">BS2</strain>
    </source>
</reference>
<proteinExistence type="predicted"/>
<sequence length="221" mass="23285">MSIAAEPQQWRTTLLTPTLNKQCWGFVIGSALFALGSAPGFGTWAGASTANLCYFMGAWFFTAAGLIQLLRCGAATVSVGYGSGTMVRAEWLAASTQSAGTVMFNVSTSSALLAHNAGAEDHFVWFPDAAGSVAFLISGLAAVIAYTRTDRWWNPGSVDWWSTQINWIGCVAFAVSAVGAYVLADGNSVDNTLANTGTFIGALCFMTASLIVAPVWTRRTP</sequence>
<keyword evidence="1" id="KW-0812">Transmembrane</keyword>
<protein>
    <recommendedName>
        <fullName evidence="4">YrhK domain-containing protein</fullName>
    </recommendedName>
</protein>
<dbReference type="RefSeq" id="WP_086536353.1">
    <property type="nucleotide sequence ID" value="NZ_NGFO01000019.1"/>
</dbReference>
<keyword evidence="1" id="KW-1133">Transmembrane helix</keyword>
<organism evidence="2 3">
    <name type="scientific">Gordonia lacunae</name>
    <dbReference type="NCBI Taxonomy" id="417102"/>
    <lineage>
        <taxon>Bacteria</taxon>
        <taxon>Bacillati</taxon>
        <taxon>Actinomycetota</taxon>
        <taxon>Actinomycetes</taxon>
        <taxon>Mycobacteriales</taxon>
        <taxon>Gordoniaceae</taxon>
        <taxon>Gordonia</taxon>
    </lineage>
</organism>
<dbReference type="AlphaFoldDB" id="A0A243Q951"/>
<dbReference type="OrthoDB" id="244933at2"/>
<gene>
    <name evidence="2" type="ORF">CA982_16460</name>
</gene>
<feature type="transmembrane region" description="Helical" evidence="1">
    <location>
        <begin position="52"/>
        <end position="71"/>
    </location>
</feature>
<keyword evidence="1" id="KW-0472">Membrane</keyword>
<accession>A0A243Q951</accession>
<dbReference type="STRING" id="417102.CA982_16460"/>
<comment type="caution">
    <text evidence="2">The sequence shown here is derived from an EMBL/GenBank/DDBJ whole genome shotgun (WGS) entry which is preliminary data.</text>
</comment>
<feature type="transmembrane region" description="Helical" evidence="1">
    <location>
        <begin position="196"/>
        <end position="216"/>
    </location>
</feature>
<evidence type="ECO:0000313" key="2">
    <source>
        <dbReference type="EMBL" id="OUC77600.1"/>
    </source>
</evidence>
<name>A0A243Q951_9ACTN</name>
<dbReference type="EMBL" id="NGFO01000019">
    <property type="protein sequence ID" value="OUC77600.1"/>
    <property type="molecule type" value="Genomic_DNA"/>
</dbReference>
<feature type="transmembrane region" description="Helical" evidence="1">
    <location>
        <begin position="24"/>
        <end position="45"/>
    </location>
</feature>
<keyword evidence="3" id="KW-1185">Reference proteome</keyword>
<dbReference type="Proteomes" id="UP000194632">
    <property type="component" value="Unassembled WGS sequence"/>
</dbReference>
<feature type="transmembrane region" description="Helical" evidence="1">
    <location>
        <begin position="165"/>
        <end position="184"/>
    </location>
</feature>
<feature type="transmembrane region" description="Helical" evidence="1">
    <location>
        <begin position="91"/>
        <end position="113"/>
    </location>
</feature>
<evidence type="ECO:0000313" key="3">
    <source>
        <dbReference type="Proteomes" id="UP000194632"/>
    </source>
</evidence>